<evidence type="ECO:0000256" key="1">
    <source>
        <dbReference type="SAM" id="Coils"/>
    </source>
</evidence>
<gene>
    <name evidence="3" type="ORF">PR048_005491</name>
</gene>
<comment type="caution">
    <text evidence="3">The sequence shown here is derived from an EMBL/GenBank/DDBJ whole genome shotgun (WGS) entry which is preliminary data.</text>
</comment>
<evidence type="ECO:0000256" key="2">
    <source>
        <dbReference type="SAM" id="MobiDB-lite"/>
    </source>
</evidence>
<protein>
    <submittedName>
        <fullName evidence="3">Uncharacterized protein</fullName>
    </submittedName>
</protein>
<reference evidence="3 4" key="1">
    <citation type="submission" date="2023-02" db="EMBL/GenBank/DDBJ databases">
        <title>LHISI_Scaffold_Assembly.</title>
        <authorList>
            <person name="Stuart O.P."/>
            <person name="Cleave R."/>
            <person name="Magrath M.J.L."/>
            <person name="Mikheyev A.S."/>
        </authorList>
    </citation>
    <scope>NUCLEOTIDE SEQUENCE [LARGE SCALE GENOMIC DNA]</scope>
    <source>
        <strain evidence="3">Daus_M_001</strain>
        <tissue evidence="3">Leg muscle</tissue>
    </source>
</reference>
<accession>A0ABQ9I8E2</accession>
<dbReference type="Proteomes" id="UP001159363">
    <property type="component" value="Chromosome 2"/>
</dbReference>
<feature type="coiled-coil region" evidence="1">
    <location>
        <begin position="418"/>
        <end position="462"/>
    </location>
</feature>
<feature type="region of interest" description="Disordered" evidence="2">
    <location>
        <begin position="363"/>
        <end position="382"/>
    </location>
</feature>
<keyword evidence="1" id="KW-0175">Coiled coil</keyword>
<proteinExistence type="predicted"/>
<evidence type="ECO:0000313" key="4">
    <source>
        <dbReference type="Proteomes" id="UP001159363"/>
    </source>
</evidence>
<sequence>MPGANVKYTEAVWEEATLNLMKYHNSMEEETCQDLYTFWLKCSYPPRDCPVWQGIFPNSIYQYPVTFPDSSPTENGYFDVRALLKTGDKVLVETYFLSSKPDHFMAGIASKWLGPFEIVVTSEKIARRSHRRYAGVGLELGVPGSGDLAEYIWEVCRVLKETHPRWSAGSSDAEVGLRWRTTSRRDVVSESIEGGLSQNYELWLMSDRGSFRVEVLKISAGSNFVSRGPSDAGTRYCLIWQAVKIDVSLRWSGGVRVECRIGKDWDLGVRGLIFGSLGIGLGIRTTAKLKNCWDNEKAKRKKTLALASRQRMATGGGPFLRDPVRDPELDRALGGVLHCVDDGVDCDIRRRLVVSTPEEASRNVISPTPVSGPHARQSSRHTPTIDVELECRISNLERSDRRARKVLVMHYVEHRLRMRANKAVVEAEEQRLANEKAEAARAVQREERAVRCELRAEELRDEPHAQQMRHDEELHELRKKLLTEANNAVL</sequence>
<name>A0ABQ9I8E2_9NEOP</name>
<evidence type="ECO:0000313" key="3">
    <source>
        <dbReference type="EMBL" id="KAJ8892910.1"/>
    </source>
</evidence>
<keyword evidence="4" id="KW-1185">Reference proteome</keyword>
<dbReference type="EMBL" id="JARBHB010000002">
    <property type="protein sequence ID" value="KAJ8892910.1"/>
    <property type="molecule type" value="Genomic_DNA"/>
</dbReference>
<organism evidence="3 4">
    <name type="scientific">Dryococelus australis</name>
    <dbReference type="NCBI Taxonomy" id="614101"/>
    <lineage>
        <taxon>Eukaryota</taxon>
        <taxon>Metazoa</taxon>
        <taxon>Ecdysozoa</taxon>
        <taxon>Arthropoda</taxon>
        <taxon>Hexapoda</taxon>
        <taxon>Insecta</taxon>
        <taxon>Pterygota</taxon>
        <taxon>Neoptera</taxon>
        <taxon>Polyneoptera</taxon>
        <taxon>Phasmatodea</taxon>
        <taxon>Verophasmatodea</taxon>
        <taxon>Anareolatae</taxon>
        <taxon>Phasmatidae</taxon>
        <taxon>Eurycanthinae</taxon>
        <taxon>Dryococelus</taxon>
    </lineage>
</organism>